<keyword evidence="4" id="KW-0472">Membrane</keyword>
<protein>
    <recommendedName>
        <fullName evidence="6">Bestrophin homolog</fullName>
    </recommendedName>
</protein>
<reference evidence="8 9" key="1">
    <citation type="submission" date="2023-08" db="EMBL/GenBank/DDBJ databases">
        <title>A Necator americanus chromosomal reference genome.</title>
        <authorList>
            <person name="Ilik V."/>
            <person name="Petrzelkova K.J."/>
            <person name="Pardy F."/>
            <person name="Fuh T."/>
            <person name="Niatou-Singa F.S."/>
            <person name="Gouil Q."/>
            <person name="Baker L."/>
            <person name="Ritchie M.E."/>
            <person name="Jex A.R."/>
            <person name="Gazzola D."/>
            <person name="Li H."/>
            <person name="Toshio Fujiwara R."/>
            <person name="Zhan B."/>
            <person name="Aroian R.V."/>
            <person name="Pafco B."/>
            <person name="Schwarz E.M."/>
        </authorList>
    </citation>
    <scope>NUCLEOTIDE SEQUENCE [LARGE SCALE GENOMIC DNA]</scope>
    <source>
        <strain evidence="8 9">Aroian</strain>
        <tissue evidence="8">Whole animal</tissue>
    </source>
</reference>
<keyword evidence="2" id="KW-0812">Transmembrane</keyword>
<dbReference type="InterPro" id="IPR021134">
    <property type="entry name" value="Bestrophin-like"/>
</dbReference>
<dbReference type="PANTHER" id="PTHR10736">
    <property type="entry name" value="BESTROPHIN"/>
    <property type="match status" value="1"/>
</dbReference>
<evidence type="ECO:0000256" key="2">
    <source>
        <dbReference type="ARBA" id="ARBA00022692"/>
    </source>
</evidence>
<feature type="region of interest" description="Disordered" evidence="7">
    <location>
        <begin position="349"/>
        <end position="523"/>
    </location>
</feature>
<feature type="compositionally biased region" description="Basic and acidic residues" evidence="7">
    <location>
        <begin position="494"/>
        <end position="523"/>
    </location>
</feature>
<keyword evidence="6" id="KW-1003">Cell membrane</keyword>
<comment type="caution">
    <text evidence="8">The sequence shown here is derived from an EMBL/GenBank/DDBJ whole genome shotgun (WGS) entry which is preliminary data.</text>
</comment>
<dbReference type="InterPro" id="IPR000615">
    <property type="entry name" value="Bestrophin"/>
</dbReference>
<organism evidence="8 9">
    <name type="scientific">Necator americanus</name>
    <name type="common">Human hookworm</name>
    <dbReference type="NCBI Taxonomy" id="51031"/>
    <lineage>
        <taxon>Eukaryota</taxon>
        <taxon>Metazoa</taxon>
        <taxon>Ecdysozoa</taxon>
        <taxon>Nematoda</taxon>
        <taxon>Chromadorea</taxon>
        <taxon>Rhabditida</taxon>
        <taxon>Rhabditina</taxon>
        <taxon>Rhabditomorpha</taxon>
        <taxon>Strongyloidea</taxon>
        <taxon>Ancylostomatidae</taxon>
        <taxon>Bunostominae</taxon>
        <taxon>Necator</taxon>
    </lineage>
</organism>
<evidence type="ECO:0000256" key="3">
    <source>
        <dbReference type="ARBA" id="ARBA00022989"/>
    </source>
</evidence>
<name>A0ABR1C2Z4_NECAM</name>
<keyword evidence="6" id="KW-0407">Ion channel</keyword>
<keyword evidence="6" id="KW-0406">Ion transport</keyword>
<sequence>MLGFYVSAVFNRWWQIFDNIGWIDTPALWITQYVRGQTERARMMRRTIIRYLVLTQAMVFRDVAAGVRRRFPTMNHLVTAGLMTEKELDEFDSVVSNNPKYWVPMHWLFSLIRVAKEEGKIPGEIVYVDLMEKIRQYRVQVLSLTLYDWVPVPLVYTQANVMRHFLKVVHLAVRSYFAVGLLGRQYLQPGPNRNISIDSAKTVAEVLLNPLGEDDDDFECNYILDRNLEVGLNVVDNNYDKFPNLVRDQFWEDTIPEPLYTAESAQRPINPQVGSCVELATEEDTYMLRPRRRTISRSSHWDGEIENEDVVPVFGIDKLKENSSIASGESNAFSQSFLSQSRRISDMLKRMQGGHKASSSNGAARRPSRKLHRISDIENNPSPDIKSTHSSSSSLDRFGETFHNNVHPPNLHSNSKSVPDGLKISPDDTGEDKTAKPVSPTSNVAWFVDELPVIEEEEQEKRKISEEGLIESGSSRAGLRSSETSSVDPMPPLYERDEKKPEKTNNDELKDNQGDSNVSDEKN</sequence>
<evidence type="ECO:0000313" key="8">
    <source>
        <dbReference type="EMBL" id="KAK6732125.1"/>
    </source>
</evidence>
<keyword evidence="9" id="KW-1185">Reference proteome</keyword>
<comment type="similarity">
    <text evidence="5 6">Belongs to the anion channel-forming bestrophin (TC 1.A.46) family. Calcium-sensitive chloride channel subfamily.</text>
</comment>
<proteinExistence type="inferred from homology"/>
<keyword evidence="6" id="KW-0869">Chloride channel</keyword>
<dbReference type="EMBL" id="JAVFWL010000002">
    <property type="protein sequence ID" value="KAK6732125.1"/>
    <property type="molecule type" value="Genomic_DNA"/>
</dbReference>
<evidence type="ECO:0000256" key="4">
    <source>
        <dbReference type="ARBA" id="ARBA00023136"/>
    </source>
</evidence>
<evidence type="ECO:0000256" key="6">
    <source>
        <dbReference type="RuleBase" id="RU363126"/>
    </source>
</evidence>
<evidence type="ECO:0000256" key="1">
    <source>
        <dbReference type="ARBA" id="ARBA00004370"/>
    </source>
</evidence>
<comment type="function">
    <text evidence="6">Forms chloride channels.</text>
</comment>
<gene>
    <name evidence="8" type="primary">Necator_chrII.g4275</name>
    <name evidence="8" type="ORF">RB195_016483</name>
</gene>
<evidence type="ECO:0000256" key="5">
    <source>
        <dbReference type="ARBA" id="ARBA00034769"/>
    </source>
</evidence>
<evidence type="ECO:0000256" key="7">
    <source>
        <dbReference type="SAM" id="MobiDB-lite"/>
    </source>
</evidence>
<dbReference type="PANTHER" id="PTHR10736:SF33">
    <property type="entry name" value="BESTROPHIN HOMOLOG"/>
    <property type="match status" value="1"/>
</dbReference>
<keyword evidence="6" id="KW-0813">Transport</keyword>
<keyword evidence="3" id="KW-1133">Transmembrane helix</keyword>
<dbReference type="Pfam" id="PF01062">
    <property type="entry name" value="Bestrophin"/>
    <property type="match status" value="2"/>
</dbReference>
<accession>A0ABR1C2Z4</accession>
<dbReference type="Proteomes" id="UP001303046">
    <property type="component" value="Unassembled WGS sequence"/>
</dbReference>
<keyword evidence="6" id="KW-0868">Chloride</keyword>
<evidence type="ECO:0000313" key="9">
    <source>
        <dbReference type="Proteomes" id="UP001303046"/>
    </source>
</evidence>
<comment type="subcellular location">
    <subcellularLocation>
        <location evidence="6">Cell membrane</location>
        <topology evidence="6">Multi-pass membrane protein</topology>
    </subcellularLocation>
    <subcellularLocation>
        <location evidence="1">Membrane</location>
    </subcellularLocation>
</comment>